<protein>
    <submittedName>
        <fullName evidence="2">RanBP2-type domain-containing protein</fullName>
    </submittedName>
</protein>
<organism evidence="1 2">
    <name type="scientific">Panagrolaimus sp. ES5</name>
    <dbReference type="NCBI Taxonomy" id="591445"/>
    <lineage>
        <taxon>Eukaryota</taxon>
        <taxon>Metazoa</taxon>
        <taxon>Ecdysozoa</taxon>
        <taxon>Nematoda</taxon>
        <taxon>Chromadorea</taxon>
        <taxon>Rhabditida</taxon>
        <taxon>Tylenchina</taxon>
        <taxon>Panagrolaimomorpha</taxon>
        <taxon>Panagrolaimoidea</taxon>
        <taxon>Panagrolaimidae</taxon>
        <taxon>Panagrolaimus</taxon>
    </lineage>
</organism>
<dbReference type="WBParaSite" id="ES5_v2.g8765.t1">
    <property type="protein sequence ID" value="ES5_v2.g8765.t1"/>
    <property type="gene ID" value="ES5_v2.g8765"/>
</dbReference>
<proteinExistence type="predicted"/>
<sequence length="461" mass="53371">MSEEQKDLYKKDFSDKNSSIVNSSTLSLHIAAYENSVEASHANECNEVEGLNKNNGKLSMSEKWRNAKHILSVSTSIVQNPFEFPRQQKEDQSTNPEVMQFKASQRLLNPNQKKGDFEQAMDVKDRRSAANRRALLPGEWACVDAKCAHINSERRKHDCEACGTSKPQKKGPIPEIGKDGADKSKGLFSADDWVCTKCGNVNWARRNTCNMCNAHKNADTEQRTGYGGGYMERQNVEYKEKNDVGDEEFDEFGRRKRKGGRQYNEDDDFEEKKPKLKEEDDDEEEDDDDPAVLAKYKLLSDDEEDEGDDEDLSKYDLTADPDVLEKKDEVLSKWNTGRSGSVVSSDCSCSCSGGECSCPEDEEDERSNGRSNEKYRNESREKDSKNRSKSRERDERSKDRERSKDYGRSRDRSRERERERRSPERKRDYDSRGHRDKDRQYDRHRGGRDDGYRSRHKDYRR</sequence>
<evidence type="ECO:0000313" key="1">
    <source>
        <dbReference type="Proteomes" id="UP000887579"/>
    </source>
</evidence>
<dbReference type="Proteomes" id="UP000887579">
    <property type="component" value="Unplaced"/>
</dbReference>
<evidence type="ECO:0000313" key="2">
    <source>
        <dbReference type="WBParaSite" id="ES5_v2.g8765.t1"/>
    </source>
</evidence>
<reference evidence="2" key="1">
    <citation type="submission" date="2022-11" db="UniProtKB">
        <authorList>
            <consortium name="WormBaseParasite"/>
        </authorList>
    </citation>
    <scope>IDENTIFICATION</scope>
</reference>
<accession>A0AC34GV96</accession>
<name>A0AC34GV96_9BILA</name>